<reference evidence="1 2" key="1">
    <citation type="submission" date="2015-01" db="EMBL/GenBank/DDBJ databases">
        <title>Evolution of Trichinella species and genotypes.</title>
        <authorList>
            <person name="Korhonen P.K."/>
            <person name="Edoardo P."/>
            <person name="Giuseppe L.R."/>
            <person name="Gasser R.B."/>
        </authorList>
    </citation>
    <scope>NUCLEOTIDE SEQUENCE [LARGE SCALE GENOMIC DNA]</scope>
    <source>
        <strain evidence="1">ISS2496</strain>
    </source>
</reference>
<dbReference type="AlphaFoldDB" id="A0A0V0Z0D6"/>
<dbReference type="Proteomes" id="UP000054783">
    <property type="component" value="Unassembled WGS sequence"/>
</dbReference>
<dbReference type="EMBL" id="JYDQ01000977">
    <property type="protein sequence ID" value="KRY06037.1"/>
    <property type="molecule type" value="Genomic_DNA"/>
</dbReference>
<accession>A0A0V0Z0D6</accession>
<proteinExistence type="predicted"/>
<evidence type="ECO:0000313" key="1">
    <source>
        <dbReference type="EMBL" id="KRY06037.1"/>
    </source>
</evidence>
<name>A0A0V0Z0D6_9BILA</name>
<gene>
    <name evidence="1" type="ORF">T12_14230</name>
</gene>
<protein>
    <submittedName>
        <fullName evidence="1">Uncharacterized protein</fullName>
    </submittedName>
</protein>
<keyword evidence="2" id="KW-1185">Reference proteome</keyword>
<feature type="non-terminal residue" evidence="1">
    <location>
        <position position="135"/>
    </location>
</feature>
<sequence>LAGSLSRRLAASTGLKETPCGGCGRPFTRHTMAVYVIAPVAGQEIAISPAASGLLIGGPNEPPAWATDPSSIYRATKERREHYYSCVLLYIDSPFAAVDGVRSSDGLPPLGLNYIRIRAHCSFIGRCPRYFIIGR</sequence>
<comment type="caution">
    <text evidence="1">The sequence shown here is derived from an EMBL/GenBank/DDBJ whole genome shotgun (WGS) entry which is preliminary data.</text>
</comment>
<feature type="non-terminal residue" evidence="1">
    <location>
        <position position="1"/>
    </location>
</feature>
<evidence type="ECO:0000313" key="2">
    <source>
        <dbReference type="Proteomes" id="UP000054783"/>
    </source>
</evidence>
<organism evidence="1 2">
    <name type="scientific">Trichinella patagoniensis</name>
    <dbReference type="NCBI Taxonomy" id="990121"/>
    <lineage>
        <taxon>Eukaryota</taxon>
        <taxon>Metazoa</taxon>
        <taxon>Ecdysozoa</taxon>
        <taxon>Nematoda</taxon>
        <taxon>Enoplea</taxon>
        <taxon>Dorylaimia</taxon>
        <taxon>Trichinellida</taxon>
        <taxon>Trichinellidae</taxon>
        <taxon>Trichinella</taxon>
    </lineage>
</organism>